<feature type="domain" description="C2" evidence="2">
    <location>
        <begin position="7"/>
        <end position="100"/>
    </location>
</feature>
<proteinExistence type="predicted"/>
<dbReference type="GO" id="GO:0010828">
    <property type="term" value="P:positive regulation of D-glucose transmembrane transport"/>
    <property type="evidence" value="ECO:0007669"/>
    <property type="project" value="TreeGrafter"/>
</dbReference>
<sequence length="140" mass="15519">MFKENLDMLEYPFLTMSKYPTGFILRVGGTVRANSVKLLERMTNLEEPESRDAWWTELRLEVRSHARALACNVVLGYSEHTAICDDVCVLSASGTAAVINVCLGNSMNSTSEMPKMNGTMSDSPQQNNTMDTKNTEVSTT</sequence>
<dbReference type="GO" id="GO:0005509">
    <property type="term" value="F:calcium ion binding"/>
    <property type="evidence" value="ECO:0007669"/>
    <property type="project" value="TreeGrafter"/>
</dbReference>
<dbReference type="GO" id="GO:0005886">
    <property type="term" value="C:plasma membrane"/>
    <property type="evidence" value="ECO:0007669"/>
    <property type="project" value="TreeGrafter"/>
</dbReference>
<dbReference type="InterPro" id="IPR038983">
    <property type="entry name" value="C2CD5"/>
</dbReference>
<dbReference type="GO" id="GO:0005544">
    <property type="term" value="F:calcium-dependent phospholipid binding"/>
    <property type="evidence" value="ECO:0007669"/>
    <property type="project" value="InterPro"/>
</dbReference>
<dbReference type="GO" id="GO:0072659">
    <property type="term" value="P:protein localization to plasma membrane"/>
    <property type="evidence" value="ECO:0007669"/>
    <property type="project" value="TreeGrafter"/>
</dbReference>
<name>A0A8D8TP78_9HEMI</name>
<dbReference type="EMBL" id="HBUF01302312">
    <property type="protein sequence ID" value="CAG6691388.1"/>
    <property type="molecule type" value="Transcribed_RNA"/>
</dbReference>
<dbReference type="GO" id="GO:0031340">
    <property type="term" value="P:positive regulation of vesicle fusion"/>
    <property type="evidence" value="ECO:0007669"/>
    <property type="project" value="TreeGrafter"/>
</dbReference>
<dbReference type="PANTHER" id="PTHR37412">
    <property type="entry name" value="C2 DOMAIN-CONTAINING PROTEIN 5"/>
    <property type="match status" value="1"/>
</dbReference>
<accession>A0A8D8TP78</accession>
<evidence type="ECO:0000259" key="2">
    <source>
        <dbReference type="Pfam" id="PF23025"/>
    </source>
</evidence>
<dbReference type="EMBL" id="HBUF01302310">
    <property type="protein sequence ID" value="CAG6691385.1"/>
    <property type="molecule type" value="Transcribed_RNA"/>
</dbReference>
<evidence type="ECO:0000256" key="1">
    <source>
        <dbReference type="SAM" id="MobiDB-lite"/>
    </source>
</evidence>
<dbReference type="GO" id="GO:0090314">
    <property type="term" value="P:positive regulation of protein targeting to membrane"/>
    <property type="evidence" value="ECO:0007669"/>
    <property type="project" value="TreeGrafter"/>
</dbReference>
<dbReference type="PANTHER" id="PTHR37412:SF2">
    <property type="entry name" value="C2 DOMAIN-CONTAINING PROTEIN 5"/>
    <property type="match status" value="1"/>
</dbReference>
<organism evidence="3">
    <name type="scientific">Cacopsylla melanoneura</name>
    <dbReference type="NCBI Taxonomy" id="428564"/>
    <lineage>
        <taxon>Eukaryota</taxon>
        <taxon>Metazoa</taxon>
        <taxon>Ecdysozoa</taxon>
        <taxon>Arthropoda</taxon>
        <taxon>Hexapoda</taxon>
        <taxon>Insecta</taxon>
        <taxon>Pterygota</taxon>
        <taxon>Neoptera</taxon>
        <taxon>Paraneoptera</taxon>
        <taxon>Hemiptera</taxon>
        <taxon>Sternorrhyncha</taxon>
        <taxon>Psylloidea</taxon>
        <taxon>Psyllidae</taxon>
        <taxon>Psyllinae</taxon>
        <taxon>Cacopsylla</taxon>
    </lineage>
</organism>
<feature type="region of interest" description="Disordered" evidence="1">
    <location>
        <begin position="114"/>
        <end position="140"/>
    </location>
</feature>
<dbReference type="InterPro" id="IPR056431">
    <property type="entry name" value="C2CD5_YbjQ-rel_dom"/>
</dbReference>
<protein>
    <submittedName>
        <fullName evidence="3">C2 domain-containing protein 5</fullName>
    </submittedName>
</protein>
<evidence type="ECO:0000313" key="3">
    <source>
        <dbReference type="EMBL" id="CAG6691388.1"/>
    </source>
</evidence>
<reference evidence="3" key="1">
    <citation type="submission" date="2021-05" db="EMBL/GenBank/DDBJ databases">
        <authorList>
            <person name="Alioto T."/>
            <person name="Alioto T."/>
            <person name="Gomez Garrido J."/>
        </authorList>
    </citation>
    <scope>NUCLEOTIDE SEQUENCE</scope>
</reference>
<dbReference type="Pfam" id="PF23025">
    <property type="entry name" value="YbjQ_2"/>
    <property type="match status" value="1"/>
</dbReference>
<dbReference type="GO" id="GO:0065002">
    <property type="term" value="P:intracellular protein transmembrane transport"/>
    <property type="evidence" value="ECO:0007669"/>
    <property type="project" value="TreeGrafter"/>
</dbReference>
<dbReference type="AlphaFoldDB" id="A0A8D8TP78"/>